<protein>
    <submittedName>
        <fullName evidence="1">DUF3572 domain-containing protein</fullName>
    </submittedName>
</protein>
<evidence type="ECO:0000313" key="2">
    <source>
        <dbReference type="Proteomes" id="UP000678276"/>
    </source>
</evidence>
<dbReference type="Pfam" id="PF12096">
    <property type="entry name" value="DUF3572"/>
    <property type="match status" value="1"/>
</dbReference>
<evidence type="ECO:0000313" key="1">
    <source>
        <dbReference type="EMBL" id="MBP0615062.1"/>
    </source>
</evidence>
<dbReference type="Proteomes" id="UP000678276">
    <property type="component" value="Unassembled WGS sequence"/>
</dbReference>
<name>A0ABS4BE72_9HYPH</name>
<comment type="caution">
    <text evidence="1">The sequence shown here is derived from an EMBL/GenBank/DDBJ whole genome shotgun (WGS) entry which is preliminary data.</text>
</comment>
<organism evidence="1 2">
    <name type="scientific">Jiella mangrovi</name>
    <dbReference type="NCBI Taxonomy" id="2821407"/>
    <lineage>
        <taxon>Bacteria</taxon>
        <taxon>Pseudomonadati</taxon>
        <taxon>Pseudomonadota</taxon>
        <taxon>Alphaproteobacteria</taxon>
        <taxon>Hyphomicrobiales</taxon>
        <taxon>Aurantimonadaceae</taxon>
        <taxon>Jiella</taxon>
    </lineage>
</organism>
<accession>A0ABS4BE72</accession>
<dbReference type="EMBL" id="JAGJCF010000003">
    <property type="protein sequence ID" value="MBP0615062.1"/>
    <property type="molecule type" value="Genomic_DNA"/>
</dbReference>
<gene>
    <name evidence="1" type="ORF">J6595_05660</name>
</gene>
<sequence>MEKSGKLTAETAEAVAIKGLAFIAADPVLLPRFLALTGLQPLQLRRAAREAGFLPGVLEFILAHEPTLQAFCEAESLHPQTVAAARQTLAGSEEVYD</sequence>
<dbReference type="RefSeq" id="WP_209593818.1">
    <property type="nucleotide sequence ID" value="NZ_JAGJCF010000003.1"/>
</dbReference>
<dbReference type="InterPro" id="IPR021955">
    <property type="entry name" value="DUF3572"/>
</dbReference>
<keyword evidence="2" id="KW-1185">Reference proteome</keyword>
<reference evidence="1 2" key="1">
    <citation type="submission" date="2021-04" db="EMBL/GenBank/DDBJ databases">
        <title>Whole genome sequence of Jiella sp. KSK16Y-1.</title>
        <authorList>
            <person name="Tuo L."/>
        </authorList>
    </citation>
    <scope>NUCLEOTIDE SEQUENCE [LARGE SCALE GENOMIC DNA]</scope>
    <source>
        <strain evidence="1 2">KSK16Y-1</strain>
    </source>
</reference>
<proteinExistence type="predicted"/>